<gene>
    <name evidence="1" type="ORF">SAMN05421647_110143</name>
</gene>
<organism evidence="1 2">
    <name type="scientific">Marinobacterium stanieri</name>
    <dbReference type="NCBI Taxonomy" id="49186"/>
    <lineage>
        <taxon>Bacteria</taxon>
        <taxon>Pseudomonadati</taxon>
        <taxon>Pseudomonadota</taxon>
        <taxon>Gammaproteobacteria</taxon>
        <taxon>Oceanospirillales</taxon>
        <taxon>Oceanospirillaceae</taxon>
        <taxon>Marinobacterium</taxon>
    </lineage>
</organism>
<evidence type="ECO:0000313" key="2">
    <source>
        <dbReference type="Proteomes" id="UP000186895"/>
    </source>
</evidence>
<dbReference type="Pfam" id="PF14375">
    <property type="entry name" value="Cys_rich_CWC"/>
    <property type="match status" value="1"/>
</dbReference>
<proteinExistence type="predicted"/>
<dbReference type="AlphaFoldDB" id="A0A1N6WGE8"/>
<reference evidence="1 2" key="1">
    <citation type="submission" date="2017-01" db="EMBL/GenBank/DDBJ databases">
        <authorList>
            <person name="Mah S.A."/>
            <person name="Swanson W.J."/>
            <person name="Moy G.W."/>
            <person name="Vacquier V.D."/>
        </authorList>
    </citation>
    <scope>NUCLEOTIDE SEQUENCE [LARGE SCALE GENOMIC DNA]</scope>
    <source>
        <strain evidence="1 2">DSM 7027</strain>
    </source>
</reference>
<dbReference type="STRING" id="49186.SAMN05421647_110143"/>
<sequence length="78" mass="8627">MRESLVDPLVCPLCGNSNLCINLGAEDVARTCWCNDPALTFPEALLAQIPPEKRRQACVCRDCVLAYHREHGSEKVGE</sequence>
<dbReference type="EMBL" id="FTMN01000010">
    <property type="protein sequence ID" value="SIQ89183.1"/>
    <property type="molecule type" value="Genomic_DNA"/>
</dbReference>
<keyword evidence="2" id="KW-1185">Reference proteome</keyword>
<accession>A0A1N6WGE8</accession>
<evidence type="ECO:0000313" key="1">
    <source>
        <dbReference type="EMBL" id="SIQ89183.1"/>
    </source>
</evidence>
<name>A0A1N6WGE8_9GAMM</name>
<dbReference type="InterPro" id="IPR032720">
    <property type="entry name" value="Cys_rich_CWC"/>
</dbReference>
<protein>
    <submittedName>
        <fullName evidence="1">Cysteine-rich CWC</fullName>
    </submittedName>
</protein>
<dbReference type="Proteomes" id="UP000186895">
    <property type="component" value="Unassembled WGS sequence"/>
</dbReference>